<evidence type="ECO:0000256" key="2">
    <source>
        <dbReference type="ARBA" id="ARBA00004687"/>
    </source>
</evidence>
<dbReference type="GO" id="GO:0006506">
    <property type="term" value="P:GPI anchor biosynthetic process"/>
    <property type="evidence" value="ECO:0007669"/>
    <property type="project" value="UniProtKB-UniPathway"/>
</dbReference>
<gene>
    <name evidence="12" type="ORF">BN980_GECA18s01825g</name>
</gene>
<evidence type="ECO:0000256" key="5">
    <source>
        <dbReference type="ARBA" id="ARBA00022502"/>
    </source>
</evidence>
<comment type="caution">
    <text evidence="12">The sequence shown here is derived from an EMBL/GenBank/DDBJ whole genome shotgun (WGS) entry which is preliminary data.</text>
</comment>
<feature type="compositionally biased region" description="Low complexity" evidence="10">
    <location>
        <begin position="1"/>
        <end position="19"/>
    </location>
</feature>
<evidence type="ECO:0000256" key="8">
    <source>
        <dbReference type="ARBA" id="ARBA00022989"/>
    </source>
</evidence>
<accession>A0A0J9XI16</accession>
<proteinExistence type="inferred from homology"/>
<protein>
    <recommendedName>
        <fullName evidence="4">Glycosylphosphatidylinositol anchor biosynthesis protein 11</fullName>
    </recommendedName>
</protein>
<evidence type="ECO:0000256" key="9">
    <source>
        <dbReference type="ARBA" id="ARBA00023136"/>
    </source>
</evidence>
<keyword evidence="6 11" id="KW-0812">Transmembrane</keyword>
<dbReference type="UniPathway" id="UPA00196"/>
<comment type="subcellular location">
    <subcellularLocation>
        <location evidence="1">Endoplasmic reticulum membrane</location>
        <topology evidence="1">Multi-pass membrane protein</topology>
    </subcellularLocation>
</comment>
<evidence type="ECO:0000313" key="13">
    <source>
        <dbReference type="Proteomes" id="UP000242525"/>
    </source>
</evidence>
<evidence type="ECO:0000256" key="3">
    <source>
        <dbReference type="ARBA" id="ARBA00007978"/>
    </source>
</evidence>
<sequence length="304" mass="32304">MGKRASSNKALSAKKSSSSIKPTGTSTAVNSSAHTNSSATDNAIPIPALEPFKVANANNSAAATTSSAPVVKVTHKHSSHNHQNFICAAIYSLVLFGFIYLAIAKGSLINDPVLAMTQSIPIIIAIQLWYCLSGGLDAEVICVHNHKISKDSSGSTSAVKKSKKSVTLQSSFSPAVLATILSLLMSVLVFGLLILFGAPTSSFVYETFLCAVHISILSVQPLVFVYNLDSNIWKDIISANLPLNGVYGASVGTWVGAWLGAIPIPLDWDRPWQQWPITILVGSYLGTAVGTLIGALYRKFRKSK</sequence>
<comment type="similarity">
    <text evidence="3">Belongs to the PIGF family.</text>
</comment>
<feature type="transmembrane region" description="Helical" evidence="11">
    <location>
        <begin position="246"/>
        <end position="265"/>
    </location>
</feature>
<dbReference type="STRING" id="1173061.A0A0J9XI16"/>
<evidence type="ECO:0000313" key="12">
    <source>
        <dbReference type="EMBL" id="CDO57065.1"/>
    </source>
</evidence>
<keyword evidence="5" id="KW-0337">GPI-anchor biosynthesis</keyword>
<feature type="region of interest" description="Disordered" evidence="10">
    <location>
        <begin position="1"/>
        <end position="38"/>
    </location>
</feature>
<comment type="pathway">
    <text evidence="2">Glycolipid biosynthesis; glycosylphosphatidylinositol-anchor biosynthesis.</text>
</comment>
<evidence type="ECO:0000256" key="7">
    <source>
        <dbReference type="ARBA" id="ARBA00022824"/>
    </source>
</evidence>
<name>A0A0J9XI16_GEOCN</name>
<reference evidence="12" key="1">
    <citation type="submission" date="2014-03" db="EMBL/GenBank/DDBJ databases">
        <authorList>
            <person name="Casaregola S."/>
        </authorList>
    </citation>
    <scope>NUCLEOTIDE SEQUENCE [LARGE SCALE GENOMIC DNA]</scope>
    <source>
        <strain evidence="12">CLIB 918</strain>
    </source>
</reference>
<feature type="transmembrane region" description="Helical" evidence="11">
    <location>
        <begin position="277"/>
        <end position="297"/>
    </location>
</feature>
<evidence type="ECO:0000256" key="4">
    <source>
        <dbReference type="ARBA" id="ARBA00020927"/>
    </source>
</evidence>
<dbReference type="GO" id="GO:0005789">
    <property type="term" value="C:endoplasmic reticulum membrane"/>
    <property type="evidence" value="ECO:0007669"/>
    <property type="project" value="UniProtKB-SubCell"/>
</dbReference>
<evidence type="ECO:0000256" key="1">
    <source>
        <dbReference type="ARBA" id="ARBA00004477"/>
    </source>
</evidence>
<feature type="transmembrane region" description="Helical" evidence="11">
    <location>
        <begin position="172"/>
        <end position="197"/>
    </location>
</feature>
<dbReference type="Pfam" id="PF06699">
    <property type="entry name" value="PIG-F"/>
    <property type="match status" value="1"/>
</dbReference>
<dbReference type="EMBL" id="CCBN010000018">
    <property type="protein sequence ID" value="CDO57065.1"/>
    <property type="molecule type" value="Genomic_DNA"/>
</dbReference>
<feature type="transmembrane region" description="Helical" evidence="11">
    <location>
        <begin position="203"/>
        <end position="226"/>
    </location>
</feature>
<organism evidence="12 13">
    <name type="scientific">Geotrichum candidum</name>
    <name type="common">Oospora lactis</name>
    <name type="synonym">Dipodascus geotrichum</name>
    <dbReference type="NCBI Taxonomy" id="1173061"/>
    <lineage>
        <taxon>Eukaryota</taxon>
        <taxon>Fungi</taxon>
        <taxon>Dikarya</taxon>
        <taxon>Ascomycota</taxon>
        <taxon>Saccharomycotina</taxon>
        <taxon>Dipodascomycetes</taxon>
        <taxon>Dipodascales</taxon>
        <taxon>Dipodascaceae</taxon>
        <taxon>Geotrichum</taxon>
    </lineage>
</organism>
<dbReference type="AlphaFoldDB" id="A0A0J9XI16"/>
<dbReference type="OrthoDB" id="17366at2759"/>
<dbReference type="Proteomes" id="UP000242525">
    <property type="component" value="Unassembled WGS sequence"/>
</dbReference>
<keyword evidence="8 11" id="KW-1133">Transmembrane helix</keyword>
<keyword evidence="7" id="KW-0256">Endoplasmic reticulum</keyword>
<evidence type="ECO:0000256" key="10">
    <source>
        <dbReference type="SAM" id="MobiDB-lite"/>
    </source>
</evidence>
<evidence type="ECO:0000256" key="6">
    <source>
        <dbReference type="ARBA" id="ARBA00022692"/>
    </source>
</evidence>
<feature type="transmembrane region" description="Helical" evidence="11">
    <location>
        <begin position="85"/>
        <end position="103"/>
    </location>
</feature>
<keyword evidence="9 11" id="KW-0472">Membrane</keyword>
<feature type="compositionally biased region" description="Polar residues" evidence="10">
    <location>
        <begin position="20"/>
        <end position="38"/>
    </location>
</feature>
<dbReference type="InterPro" id="IPR009580">
    <property type="entry name" value="GPI_biosynthesis_protein_Pig-F"/>
</dbReference>
<feature type="transmembrane region" description="Helical" evidence="11">
    <location>
        <begin position="115"/>
        <end position="132"/>
    </location>
</feature>
<evidence type="ECO:0000256" key="11">
    <source>
        <dbReference type="SAM" id="Phobius"/>
    </source>
</evidence>
<keyword evidence="13" id="KW-1185">Reference proteome</keyword>